<protein>
    <submittedName>
        <fullName evidence="5">Monovalent cation/H+ antiporter subunit D family protein</fullName>
    </submittedName>
</protein>
<keyword evidence="3" id="KW-0472">Membrane</keyword>
<dbReference type="PANTHER" id="PTHR43373">
    <property type="entry name" value="NA(+)/H(+) ANTIPORTER SUBUNIT"/>
    <property type="match status" value="1"/>
</dbReference>
<feature type="transmembrane region" description="Helical" evidence="3">
    <location>
        <begin position="6"/>
        <end position="24"/>
    </location>
</feature>
<sequence length="493" mass="52585">MEFIQSIKPVLAVLIPLAVIPVLVSSGGRPNVREAWTFIAGILSFALVVSMVPAVLDGNRIGLTLFPIAPGADIALSVDALGMLFALVASSLYIITAMYSIGYMRGLNEHSQTRFVAFFALAISATIGAAFSANLITLYLFYEILSLATYPLVTHHQDETSKVSGRRYLTFILGTSIGLVLPAMIWCYHATGTLEFSAAGIFTGQLSTPSATVLLLMFVFGFAKAGIMPVHTWLPAAMVAPTPVSALLHAVAVVKVGVFSIIRVLTGIFGVELLSSLGLGGLVAFIASVTILTSSAIALSQDEFKRRLAYSTIGQLSYIVLGAALLSPKGMTGGILHITMHAFGKITLFFCAGAIYVATGKKYLSQMVGIGYRMPVTMTAFLIGAMSIIGLPPTGGFISKWYLVLGTLEGDQAVMLFVLLTSSLLNAAYFMPIFYKAFFCTPAEAMFERKFDEAPVMCVVPLVITALISFIFFFVPQPFLKLSTLAVTGFTGG</sequence>
<evidence type="ECO:0000256" key="3">
    <source>
        <dbReference type="SAM" id="Phobius"/>
    </source>
</evidence>
<feature type="domain" description="NADH:quinone oxidoreductase/Mrp antiporter transmembrane" evidence="4">
    <location>
        <begin position="132"/>
        <end position="424"/>
    </location>
</feature>
<feature type="transmembrane region" description="Helical" evidence="3">
    <location>
        <begin position="338"/>
        <end position="358"/>
    </location>
</feature>
<dbReference type="Pfam" id="PF00361">
    <property type="entry name" value="Proton_antipo_M"/>
    <property type="match status" value="1"/>
</dbReference>
<reference evidence="5 6" key="1">
    <citation type="submission" date="2020-06" db="EMBL/GenBank/DDBJ databases">
        <title>High-quality draft genome of sulfate reducer Desulfobacter latus type strain AcrS2 isolated from marine sediment.</title>
        <authorList>
            <person name="Hoppe M."/>
            <person name="Larsen C.K."/>
            <person name="Marshall I.P.G."/>
            <person name="Schramm A."/>
            <person name="Marietou A.G."/>
        </authorList>
    </citation>
    <scope>NUCLEOTIDE SEQUENCE [LARGE SCALE GENOMIC DNA]</scope>
    <source>
        <strain evidence="5 6">AcRS2</strain>
    </source>
</reference>
<feature type="transmembrane region" description="Helical" evidence="3">
    <location>
        <begin position="456"/>
        <end position="475"/>
    </location>
</feature>
<dbReference type="GO" id="GO:0016020">
    <property type="term" value="C:membrane"/>
    <property type="evidence" value="ECO:0007669"/>
    <property type="project" value="UniProtKB-SubCell"/>
</dbReference>
<comment type="subcellular location">
    <subcellularLocation>
        <location evidence="1">Endomembrane system</location>
        <topology evidence="1">Multi-pass membrane protein</topology>
    </subcellularLocation>
    <subcellularLocation>
        <location evidence="2">Membrane</location>
        <topology evidence="2">Multi-pass membrane protein</topology>
    </subcellularLocation>
</comment>
<name>A0A850T9Z7_9BACT</name>
<feature type="transmembrane region" description="Helical" evidence="3">
    <location>
        <begin position="246"/>
        <end position="271"/>
    </location>
</feature>
<feature type="transmembrane region" description="Helical" evidence="3">
    <location>
        <begin position="413"/>
        <end position="435"/>
    </location>
</feature>
<feature type="transmembrane region" description="Helical" evidence="3">
    <location>
        <begin position="370"/>
        <end position="393"/>
    </location>
</feature>
<dbReference type="PRINTS" id="PR01434">
    <property type="entry name" value="NADHDHGNASE5"/>
</dbReference>
<feature type="transmembrane region" description="Helical" evidence="3">
    <location>
        <begin position="36"/>
        <end position="56"/>
    </location>
</feature>
<dbReference type="InterPro" id="IPR001750">
    <property type="entry name" value="ND/Mrp_TM"/>
</dbReference>
<dbReference type="RefSeq" id="WP_178366842.1">
    <property type="nucleotide sequence ID" value="NZ_JACADJ010000032.1"/>
</dbReference>
<proteinExistence type="predicted"/>
<keyword evidence="2 3" id="KW-0812">Transmembrane</keyword>
<dbReference type="InterPro" id="IPR050616">
    <property type="entry name" value="CPA3_Na-H_Antiporter_A"/>
</dbReference>
<evidence type="ECO:0000313" key="6">
    <source>
        <dbReference type="Proteomes" id="UP000553343"/>
    </source>
</evidence>
<organism evidence="5 6">
    <name type="scientific">Desulfobacter latus</name>
    <dbReference type="NCBI Taxonomy" id="2292"/>
    <lineage>
        <taxon>Bacteria</taxon>
        <taxon>Pseudomonadati</taxon>
        <taxon>Thermodesulfobacteriota</taxon>
        <taxon>Desulfobacteria</taxon>
        <taxon>Desulfobacterales</taxon>
        <taxon>Desulfobacteraceae</taxon>
        <taxon>Desulfobacter</taxon>
    </lineage>
</organism>
<feature type="transmembrane region" description="Helical" evidence="3">
    <location>
        <begin position="211"/>
        <end position="234"/>
    </location>
</feature>
<dbReference type="Proteomes" id="UP000553343">
    <property type="component" value="Unassembled WGS sequence"/>
</dbReference>
<evidence type="ECO:0000256" key="1">
    <source>
        <dbReference type="ARBA" id="ARBA00004127"/>
    </source>
</evidence>
<feature type="transmembrane region" description="Helical" evidence="3">
    <location>
        <begin position="168"/>
        <end position="191"/>
    </location>
</feature>
<feature type="transmembrane region" description="Helical" evidence="3">
    <location>
        <begin position="277"/>
        <end position="299"/>
    </location>
</feature>
<dbReference type="EMBL" id="JACADJ010000032">
    <property type="protein sequence ID" value="NWH05388.1"/>
    <property type="molecule type" value="Genomic_DNA"/>
</dbReference>
<dbReference type="PANTHER" id="PTHR43373:SF1">
    <property type="entry name" value="NA(+)_H(+) ANTIPORTER SUBUNIT A"/>
    <property type="match status" value="1"/>
</dbReference>
<feature type="transmembrane region" description="Helical" evidence="3">
    <location>
        <begin position="80"/>
        <end position="103"/>
    </location>
</feature>
<comment type="caution">
    <text evidence="5">The sequence shown here is derived from an EMBL/GenBank/DDBJ whole genome shotgun (WGS) entry which is preliminary data.</text>
</comment>
<evidence type="ECO:0000313" key="5">
    <source>
        <dbReference type="EMBL" id="NWH05388.1"/>
    </source>
</evidence>
<dbReference type="AlphaFoldDB" id="A0A850T9Z7"/>
<keyword evidence="6" id="KW-1185">Reference proteome</keyword>
<gene>
    <name evidence="5" type="ORF">HXW94_10385</name>
</gene>
<evidence type="ECO:0000259" key="4">
    <source>
        <dbReference type="Pfam" id="PF00361"/>
    </source>
</evidence>
<keyword evidence="3" id="KW-1133">Transmembrane helix</keyword>
<dbReference type="GO" id="GO:0012505">
    <property type="term" value="C:endomembrane system"/>
    <property type="evidence" value="ECO:0007669"/>
    <property type="project" value="UniProtKB-SubCell"/>
</dbReference>
<accession>A0A850T9Z7</accession>
<feature type="transmembrane region" description="Helical" evidence="3">
    <location>
        <begin position="115"/>
        <end position="133"/>
    </location>
</feature>
<evidence type="ECO:0000256" key="2">
    <source>
        <dbReference type="RuleBase" id="RU000320"/>
    </source>
</evidence>